<accession>A0ABP7KCS6</accession>
<name>A0ABP7KCS6_9MICO</name>
<sequence>MSAIEQFAAGFLEEPGYLDFARVGPLSANVVSESAAQSELLSRGRYGSLASLFNQTERFQQAVALTTGFRTDQIVFQPNTTTGLMHTMFGLTGGVLISPGDFPSGPFAAVRAAEALRVVKPVWLETDHGRVTPGQIKKQLTPTTAAVAVCLVDARTGYVADLEGIRQVIGDRLLIVDAIQGFGVVDAPFELADVVASGGQKWARAGWGTGFLALSDRAREQLTPVFSGFAGTDEDEVWDEVIAPSGTARAFQVSNPDAIALARFSAALEDIDAVGVATIEAAVADNVTELIDLADEFTVPVASSRDVRERAGIIVLEPPVEQLTLLTASLHNHGVSSTTRQGTVRLSVHAALAPETLDMVRGAFTSYSSAASF</sequence>
<gene>
    <name evidence="2" type="ORF">GCM10022381_15350</name>
</gene>
<comment type="caution">
    <text evidence="2">The sequence shown here is derived from an EMBL/GenBank/DDBJ whole genome shotgun (WGS) entry which is preliminary data.</text>
</comment>
<organism evidence="2 3">
    <name type="scientific">Leifsonia kafniensis</name>
    <dbReference type="NCBI Taxonomy" id="475957"/>
    <lineage>
        <taxon>Bacteria</taxon>
        <taxon>Bacillati</taxon>
        <taxon>Actinomycetota</taxon>
        <taxon>Actinomycetes</taxon>
        <taxon>Micrococcales</taxon>
        <taxon>Microbacteriaceae</taxon>
        <taxon>Leifsonia</taxon>
    </lineage>
</organism>
<dbReference type="PANTHER" id="PTHR43586:SF15">
    <property type="entry name" value="BLR3095 PROTEIN"/>
    <property type="match status" value="1"/>
</dbReference>
<keyword evidence="3" id="KW-1185">Reference proteome</keyword>
<reference evidence="3" key="1">
    <citation type="journal article" date="2019" name="Int. J. Syst. Evol. Microbiol.">
        <title>The Global Catalogue of Microorganisms (GCM) 10K type strain sequencing project: providing services to taxonomists for standard genome sequencing and annotation.</title>
        <authorList>
            <consortium name="The Broad Institute Genomics Platform"/>
            <consortium name="The Broad Institute Genome Sequencing Center for Infectious Disease"/>
            <person name="Wu L."/>
            <person name="Ma J."/>
        </authorList>
    </citation>
    <scope>NUCLEOTIDE SEQUENCE [LARGE SCALE GENOMIC DNA]</scope>
    <source>
        <strain evidence="3">JCM 17021</strain>
    </source>
</reference>
<evidence type="ECO:0000313" key="2">
    <source>
        <dbReference type="EMBL" id="GAA3873296.1"/>
    </source>
</evidence>
<dbReference type="RefSeq" id="WP_345064197.1">
    <property type="nucleotide sequence ID" value="NZ_BAABCN010000002.1"/>
</dbReference>
<evidence type="ECO:0000313" key="3">
    <source>
        <dbReference type="Proteomes" id="UP001501803"/>
    </source>
</evidence>
<dbReference type="PANTHER" id="PTHR43586">
    <property type="entry name" value="CYSTEINE DESULFURASE"/>
    <property type="match status" value="1"/>
</dbReference>
<protein>
    <recommendedName>
        <fullName evidence="1">Aminotransferase class V domain-containing protein</fullName>
    </recommendedName>
</protein>
<dbReference type="Pfam" id="PF00266">
    <property type="entry name" value="Aminotran_5"/>
    <property type="match status" value="1"/>
</dbReference>
<dbReference type="InterPro" id="IPR015422">
    <property type="entry name" value="PyrdxlP-dep_Trfase_small"/>
</dbReference>
<dbReference type="EMBL" id="BAABCN010000002">
    <property type="protein sequence ID" value="GAA3873296.1"/>
    <property type="molecule type" value="Genomic_DNA"/>
</dbReference>
<dbReference type="SUPFAM" id="SSF53383">
    <property type="entry name" value="PLP-dependent transferases"/>
    <property type="match status" value="1"/>
</dbReference>
<feature type="domain" description="Aminotransferase class V" evidence="1">
    <location>
        <begin position="53"/>
        <end position="299"/>
    </location>
</feature>
<proteinExistence type="predicted"/>
<dbReference type="InterPro" id="IPR015424">
    <property type="entry name" value="PyrdxlP-dep_Trfase"/>
</dbReference>
<dbReference type="Proteomes" id="UP001501803">
    <property type="component" value="Unassembled WGS sequence"/>
</dbReference>
<dbReference type="InterPro" id="IPR000192">
    <property type="entry name" value="Aminotrans_V_dom"/>
</dbReference>
<dbReference type="Gene3D" id="3.40.640.10">
    <property type="entry name" value="Type I PLP-dependent aspartate aminotransferase-like (Major domain)"/>
    <property type="match status" value="1"/>
</dbReference>
<evidence type="ECO:0000259" key="1">
    <source>
        <dbReference type="Pfam" id="PF00266"/>
    </source>
</evidence>
<dbReference type="InterPro" id="IPR015421">
    <property type="entry name" value="PyrdxlP-dep_Trfase_major"/>
</dbReference>
<dbReference type="Gene3D" id="3.90.1150.10">
    <property type="entry name" value="Aspartate Aminotransferase, domain 1"/>
    <property type="match status" value="1"/>
</dbReference>